<comment type="caution">
    <text evidence="1">The sequence shown here is derived from an EMBL/GenBank/DDBJ whole genome shotgun (WGS) entry which is preliminary data.</text>
</comment>
<gene>
    <name evidence="1" type="ORF">MLD38_008049</name>
</gene>
<reference evidence="2" key="1">
    <citation type="journal article" date="2023" name="Front. Plant Sci.">
        <title>Chromosomal-level genome assembly of Melastoma candidum provides insights into trichome evolution.</title>
        <authorList>
            <person name="Zhong Y."/>
            <person name="Wu W."/>
            <person name="Sun C."/>
            <person name="Zou P."/>
            <person name="Liu Y."/>
            <person name="Dai S."/>
            <person name="Zhou R."/>
        </authorList>
    </citation>
    <scope>NUCLEOTIDE SEQUENCE [LARGE SCALE GENOMIC DNA]</scope>
</reference>
<dbReference type="EMBL" id="CM042882">
    <property type="protein sequence ID" value="KAI4382038.1"/>
    <property type="molecule type" value="Genomic_DNA"/>
</dbReference>
<protein>
    <submittedName>
        <fullName evidence="1">Uncharacterized protein</fullName>
    </submittedName>
</protein>
<name>A0ACB9RXE3_9MYRT</name>
<keyword evidence="2" id="KW-1185">Reference proteome</keyword>
<dbReference type="Proteomes" id="UP001057402">
    <property type="component" value="Chromosome 3"/>
</dbReference>
<evidence type="ECO:0000313" key="1">
    <source>
        <dbReference type="EMBL" id="KAI4382038.1"/>
    </source>
</evidence>
<organism evidence="1 2">
    <name type="scientific">Melastoma candidum</name>
    <dbReference type="NCBI Taxonomy" id="119954"/>
    <lineage>
        <taxon>Eukaryota</taxon>
        <taxon>Viridiplantae</taxon>
        <taxon>Streptophyta</taxon>
        <taxon>Embryophyta</taxon>
        <taxon>Tracheophyta</taxon>
        <taxon>Spermatophyta</taxon>
        <taxon>Magnoliopsida</taxon>
        <taxon>eudicotyledons</taxon>
        <taxon>Gunneridae</taxon>
        <taxon>Pentapetalae</taxon>
        <taxon>rosids</taxon>
        <taxon>malvids</taxon>
        <taxon>Myrtales</taxon>
        <taxon>Melastomataceae</taxon>
        <taxon>Melastomatoideae</taxon>
        <taxon>Melastomateae</taxon>
        <taxon>Melastoma</taxon>
    </lineage>
</organism>
<proteinExistence type="predicted"/>
<evidence type="ECO:0000313" key="2">
    <source>
        <dbReference type="Proteomes" id="UP001057402"/>
    </source>
</evidence>
<accession>A0ACB9RXE3</accession>
<sequence>MDHRVGVSPLAPFTVLRSIILLLPLLCYLVSTISVTVPPPCRTSCGLLTVKYPFGTGYGCGSPRFFPYVACSNDQDHGDRLLLTTHTGSYPITSISYSTSTLTISPPYLSTCTKMCPSPNLGVDWTSPFQIGTSTFILLHCLPPTSSLTFRGSAICDQSSSNDLCASIYACPAVIDLGLPLFPPTNTCCVYSPANFNAKGDLDLKSLNCAGYTSVVSFRDYPTDPSLWEYGVELKYTRSAFDSYNIDTKCNPCETSGGICGYAVPTNTFLCICYERGYNSTSDCNTSNESEGAYWSSSASSSLHGKTAAGLISLSVWACIAAAFAEGLVMAMNGVLW</sequence>